<organism evidence="1 2">
    <name type="scientific">Actinopolyspora erythraea</name>
    <dbReference type="NCBI Taxonomy" id="414996"/>
    <lineage>
        <taxon>Bacteria</taxon>
        <taxon>Bacillati</taxon>
        <taxon>Actinomycetota</taxon>
        <taxon>Actinomycetes</taxon>
        <taxon>Actinopolysporales</taxon>
        <taxon>Actinopolysporaceae</taxon>
        <taxon>Actinopolyspora</taxon>
    </lineage>
</organism>
<sequence>MSGGGSWNVLVGYNGTMPRDGRTGLVIPVPAADEALAWVSERYPEAVRDGVPAHLSLLYPFLAAGDLDAGVLTALRGLFDRQPPMRVVLARCHRRGGFVYLVPEPVAPVRDLIGALRGGWPAPVAHRGRGEEVEPHVTVAMGVAERTAAVIQRETSESLPLTVELSEVWLVVLRGRWRLHGRFAFGG</sequence>
<dbReference type="EMBL" id="CP022752">
    <property type="protein sequence ID" value="ASU78618.1"/>
    <property type="molecule type" value="Genomic_DNA"/>
</dbReference>
<reference evidence="1 2" key="1">
    <citation type="submission" date="2017-08" db="EMBL/GenBank/DDBJ databases">
        <title>The complete genome sequence of moderately halophilic actinomycete Actinopolyspora erythraea YIM 90600, the producer of novel erythromycin, novel actinopolysporins A-C and tubercidin.</title>
        <authorList>
            <person name="Yin M."/>
            <person name="Tang S."/>
        </authorList>
    </citation>
    <scope>NUCLEOTIDE SEQUENCE [LARGE SCALE GENOMIC DNA]</scope>
    <source>
        <strain evidence="1 2">YIM 90600</strain>
    </source>
</reference>
<proteinExistence type="predicted"/>
<dbReference type="AlphaFoldDB" id="A0A223RRX2"/>
<dbReference type="SUPFAM" id="SSF55144">
    <property type="entry name" value="LigT-like"/>
    <property type="match status" value="1"/>
</dbReference>
<dbReference type="KEGG" id="aey:CDG81_10410"/>
<dbReference type="InterPro" id="IPR009097">
    <property type="entry name" value="Cyclic_Pdiesterase"/>
</dbReference>
<dbReference type="Gene3D" id="3.90.1140.10">
    <property type="entry name" value="Cyclic phosphodiesterase"/>
    <property type="match status" value="1"/>
</dbReference>
<evidence type="ECO:0000313" key="1">
    <source>
        <dbReference type="EMBL" id="ASU78618.1"/>
    </source>
</evidence>
<gene>
    <name evidence="1" type="ORF">CDG81_10410</name>
</gene>
<evidence type="ECO:0000313" key="2">
    <source>
        <dbReference type="Proteomes" id="UP000215043"/>
    </source>
</evidence>
<protein>
    <recommendedName>
        <fullName evidence="3">2'-5' RNA ligase family protein</fullName>
    </recommendedName>
</protein>
<name>A0A223RRX2_9ACTN</name>
<dbReference type="Proteomes" id="UP000215043">
    <property type="component" value="Chromosome"/>
</dbReference>
<evidence type="ECO:0008006" key="3">
    <source>
        <dbReference type="Google" id="ProtNLM"/>
    </source>
</evidence>
<accession>A0A223RRX2</accession>
<dbReference type="Pfam" id="PF13563">
    <property type="entry name" value="2_5_RNA_ligase2"/>
    <property type="match status" value="1"/>
</dbReference>